<comment type="caution">
    <text evidence="3">The sequence shown here is derived from an EMBL/GenBank/DDBJ whole genome shotgun (WGS) entry which is preliminary data.</text>
</comment>
<evidence type="ECO:0000256" key="2">
    <source>
        <dbReference type="SAM" id="Phobius"/>
    </source>
</evidence>
<keyword evidence="4" id="KW-1185">Reference proteome</keyword>
<evidence type="ECO:0000256" key="1">
    <source>
        <dbReference type="SAM" id="MobiDB-lite"/>
    </source>
</evidence>
<dbReference type="AlphaFoldDB" id="A0AAN4ZIL4"/>
<feature type="region of interest" description="Disordered" evidence="1">
    <location>
        <begin position="104"/>
        <end position="167"/>
    </location>
</feature>
<evidence type="ECO:0000313" key="3">
    <source>
        <dbReference type="EMBL" id="GMR39761.1"/>
    </source>
</evidence>
<keyword evidence="2" id="KW-0472">Membrane</keyword>
<feature type="non-terminal residue" evidence="3">
    <location>
        <position position="1"/>
    </location>
</feature>
<accession>A0AAN4ZIL4</accession>
<keyword evidence="2" id="KW-0812">Transmembrane</keyword>
<feature type="compositionally biased region" description="Polar residues" evidence="1">
    <location>
        <begin position="136"/>
        <end position="167"/>
    </location>
</feature>
<protein>
    <submittedName>
        <fullName evidence="3">Uncharacterized protein</fullName>
    </submittedName>
</protein>
<keyword evidence="2" id="KW-1133">Transmembrane helix</keyword>
<feature type="transmembrane region" description="Helical" evidence="2">
    <location>
        <begin position="68"/>
        <end position="88"/>
    </location>
</feature>
<feature type="transmembrane region" description="Helical" evidence="2">
    <location>
        <begin position="6"/>
        <end position="23"/>
    </location>
</feature>
<proteinExistence type="predicted"/>
<organism evidence="3 4">
    <name type="scientific">Pristionchus mayeri</name>
    <dbReference type="NCBI Taxonomy" id="1317129"/>
    <lineage>
        <taxon>Eukaryota</taxon>
        <taxon>Metazoa</taxon>
        <taxon>Ecdysozoa</taxon>
        <taxon>Nematoda</taxon>
        <taxon>Chromadorea</taxon>
        <taxon>Rhabditida</taxon>
        <taxon>Rhabditina</taxon>
        <taxon>Diplogasteromorpha</taxon>
        <taxon>Diplogasteroidea</taxon>
        <taxon>Neodiplogasteridae</taxon>
        <taxon>Pristionchus</taxon>
    </lineage>
</organism>
<sequence length="191" mass="21314">RTLSNLLLCIFAIGLSILFPLLIRPVMEMHDADANLSSLIQRFRTEDALNATQLIEYQKDKSNAQLKLRWFSIFGAFMNLVFVLFVFFEAGGPSDSEIDAAIRRANQSRGSERESSAADDSSYASTVPRRIAATASERTTPIPKQSASYSPIPSTNSANASTSYRTSGPLTTEHYCRRYYRPYEDAPAFVH</sequence>
<evidence type="ECO:0000313" key="4">
    <source>
        <dbReference type="Proteomes" id="UP001328107"/>
    </source>
</evidence>
<dbReference type="EMBL" id="BTRK01000003">
    <property type="protein sequence ID" value="GMR39761.1"/>
    <property type="molecule type" value="Genomic_DNA"/>
</dbReference>
<reference evidence="4" key="1">
    <citation type="submission" date="2022-10" db="EMBL/GenBank/DDBJ databases">
        <title>Genome assembly of Pristionchus species.</title>
        <authorList>
            <person name="Yoshida K."/>
            <person name="Sommer R.J."/>
        </authorList>
    </citation>
    <scope>NUCLEOTIDE SEQUENCE [LARGE SCALE GENOMIC DNA]</scope>
    <source>
        <strain evidence="4">RS5460</strain>
    </source>
</reference>
<name>A0AAN4ZIL4_9BILA</name>
<gene>
    <name evidence="3" type="ORF">PMAYCL1PPCAC_09956</name>
</gene>
<dbReference type="Proteomes" id="UP001328107">
    <property type="component" value="Unassembled WGS sequence"/>
</dbReference>